<organism evidence="1 2">
    <name type="scientific">Lentisphaera profundi</name>
    <dbReference type="NCBI Taxonomy" id="1658616"/>
    <lineage>
        <taxon>Bacteria</taxon>
        <taxon>Pseudomonadati</taxon>
        <taxon>Lentisphaerota</taxon>
        <taxon>Lentisphaeria</taxon>
        <taxon>Lentisphaerales</taxon>
        <taxon>Lentisphaeraceae</taxon>
        <taxon>Lentisphaera</taxon>
    </lineage>
</organism>
<protein>
    <recommendedName>
        <fullName evidence="3">DUF5666 domain-containing protein</fullName>
    </recommendedName>
</protein>
<reference evidence="1 2" key="1">
    <citation type="submission" date="2023-02" db="EMBL/GenBank/DDBJ databases">
        <title>Genome sequence of Lentisphaera profundi SAORIC-696.</title>
        <authorList>
            <person name="Kim e."/>
            <person name="Cho J.-C."/>
            <person name="Choi A."/>
            <person name="Kang I."/>
        </authorList>
    </citation>
    <scope>NUCLEOTIDE SEQUENCE [LARGE SCALE GENOMIC DNA]</scope>
    <source>
        <strain evidence="1 2">SAORIC-696</strain>
    </source>
</reference>
<proteinExistence type="predicted"/>
<accession>A0ABY7VXP0</accession>
<dbReference type="Proteomes" id="UP001214250">
    <property type="component" value="Chromosome 2"/>
</dbReference>
<evidence type="ECO:0000313" key="1">
    <source>
        <dbReference type="EMBL" id="WDE97556.1"/>
    </source>
</evidence>
<name>A0ABY7VXP0_9BACT</name>
<dbReference type="EMBL" id="CP117812">
    <property type="protein sequence ID" value="WDE97556.1"/>
    <property type="molecule type" value="Genomic_DNA"/>
</dbReference>
<keyword evidence="2" id="KW-1185">Reference proteome</keyword>
<evidence type="ECO:0008006" key="3">
    <source>
        <dbReference type="Google" id="ProtNLM"/>
    </source>
</evidence>
<dbReference type="RefSeq" id="WP_274152018.1">
    <property type="nucleotide sequence ID" value="NZ_CP117812.1"/>
</dbReference>
<sequence>MKYLSILSIAIFLFASCTEEQKVQSTAANLTPAKQEVTLDPQVFNQKLDQGISISEARKLKAGDEVLISGKIIGAHSVFVENRASFIIGDHNILTSCDLHEGDNCQAPWDVCCEESKDIAANTLSIQLVDDSGMILKTGLKGKNGLKELSLVTIKGSVSPQSSEAAMIINATAIQLD</sequence>
<gene>
    <name evidence="1" type="ORF">PQO03_17150</name>
</gene>
<dbReference type="PROSITE" id="PS51257">
    <property type="entry name" value="PROKAR_LIPOPROTEIN"/>
    <property type="match status" value="1"/>
</dbReference>
<evidence type="ECO:0000313" key="2">
    <source>
        <dbReference type="Proteomes" id="UP001214250"/>
    </source>
</evidence>